<evidence type="ECO:0000313" key="1">
    <source>
        <dbReference type="EMBL" id="CCB59961.1"/>
    </source>
</evidence>
<sequence length="110" mass="13159">MSHCSQLSVFLFKFNELTIEILYFSPTSLNFPLYKVGIIINWLLSVRKQNSDWQIDMLYFRVFCNFSNRIKIGKIIQSLRECKTRKKGIPNNTLTAKSFLRIFHHFFFLL</sequence>
<evidence type="ECO:0000313" key="2">
    <source>
        <dbReference type="Proteomes" id="UP000009183"/>
    </source>
</evidence>
<protein>
    <submittedName>
        <fullName evidence="1">Uncharacterized protein</fullName>
    </submittedName>
</protein>
<dbReference type="AlphaFoldDB" id="F6HZ46"/>
<keyword evidence="2" id="KW-1185">Reference proteome</keyword>
<dbReference type="InParanoid" id="F6HZ46"/>
<dbReference type="PaxDb" id="29760-VIT_07s0005g00400.t01"/>
<dbReference type="HOGENOM" id="CLU_2175690_0_0_1"/>
<dbReference type="EMBL" id="FN596502">
    <property type="protein sequence ID" value="CCB59961.1"/>
    <property type="molecule type" value="Genomic_DNA"/>
</dbReference>
<proteinExistence type="predicted"/>
<accession>F6HZ46</accession>
<gene>
    <name evidence="1" type="ordered locus">VIT_07s0005g00400</name>
</gene>
<organism evidence="1 2">
    <name type="scientific">Vitis vinifera</name>
    <name type="common">Grape</name>
    <dbReference type="NCBI Taxonomy" id="29760"/>
    <lineage>
        <taxon>Eukaryota</taxon>
        <taxon>Viridiplantae</taxon>
        <taxon>Streptophyta</taxon>
        <taxon>Embryophyta</taxon>
        <taxon>Tracheophyta</taxon>
        <taxon>Spermatophyta</taxon>
        <taxon>Magnoliopsida</taxon>
        <taxon>eudicotyledons</taxon>
        <taxon>Gunneridae</taxon>
        <taxon>Pentapetalae</taxon>
        <taxon>rosids</taxon>
        <taxon>Vitales</taxon>
        <taxon>Vitaceae</taxon>
        <taxon>Viteae</taxon>
        <taxon>Vitis</taxon>
    </lineage>
</organism>
<dbReference type="Proteomes" id="UP000009183">
    <property type="component" value="Chromosome 7"/>
</dbReference>
<name>F6HZ46_VITVI</name>
<reference evidence="2" key="1">
    <citation type="journal article" date="2007" name="Nature">
        <title>The grapevine genome sequence suggests ancestral hexaploidization in major angiosperm phyla.</title>
        <authorList>
            <consortium name="The French-Italian Public Consortium for Grapevine Genome Characterization."/>
            <person name="Jaillon O."/>
            <person name="Aury J.-M."/>
            <person name="Noel B."/>
            <person name="Policriti A."/>
            <person name="Clepet C."/>
            <person name="Casagrande A."/>
            <person name="Choisne N."/>
            <person name="Aubourg S."/>
            <person name="Vitulo N."/>
            <person name="Jubin C."/>
            <person name="Vezzi A."/>
            <person name="Legeai F."/>
            <person name="Hugueney P."/>
            <person name="Dasilva C."/>
            <person name="Horner D."/>
            <person name="Mica E."/>
            <person name="Jublot D."/>
            <person name="Poulain J."/>
            <person name="Bruyere C."/>
            <person name="Billault A."/>
            <person name="Segurens B."/>
            <person name="Gouyvenoux M."/>
            <person name="Ugarte E."/>
            <person name="Cattonaro F."/>
            <person name="Anthouard V."/>
            <person name="Vico V."/>
            <person name="Del Fabbro C."/>
            <person name="Alaux M."/>
            <person name="Di Gaspero G."/>
            <person name="Dumas V."/>
            <person name="Felice N."/>
            <person name="Paillard S."/>
            <person name="Juman I."/>
            <person name="Moroldo M."/>
            <person name="Scalabrin S."/>
            <person name="Canaguier A."/>
            <person name="Le Clainche I."/>
            <person name="Malacrida G."/>
            <person name="Durand E."/>
            <person name="Pesole G."/>
            <person name="Laucou V."/>
            <person name="Chatelet P."/>
            <person name="Merdinoglu D."/>
            <person name="Delledonne M."/>
            <person name="Pezzotti M."/>
            <person name="Lecharny A."/>
            <person name="Scarpelli C."/>
            <person name="Artiguenave F."/>
            <person name="Pe M.E."/>
            <person name="Valle G."/>
            <person name="Morgante M."/>
            <person name="Caboche M."/>
            <person name="Adam-Blondon A.-F."/>
            <person name="Weissenbach J."/>
            <person name="Quetier F."/>
            <person name="Wincker P."/>
        </authorList>
    </citation>
    <scope>NUCLEOTIDE SEQUENCE [LARGE SCALE GENOMIC DNA]</scope>
    <source>
        <strain evidence="2">cv. Pinot noir / PN40024</strain>
    </source>
</reference>